<dbReference type="EMBL" id="JADGJH010002592">
    <property type="protein sequence ID" value="KAJ3096509.1"/>
    <property type="molecule type" value="Genomic_DNA"/>
</dbReference>
<feature type="non-terminal residue" evidence="2">
    <location>
        <position position="154"/>
    </location>
</feature>
<sequence>MKKNLYTVRIEVVATKESAKQQQEQEQEQKNAEQKQHEQLLFPTDGIFSTNLQPTYRRGPCASLKKLKKFFGEESQALQHTIGDARLGRLAIDWINFDATPPNTMQISTMTTSTTSTTTANAHPAPVNTAHANEANEVAGLFVPYQSGQTLLNA</sequence>
<feature type="region of interest" description="Disordered" evidence="1">
    <location>
        <begin position="16"/>
        <end position="36"/>
    </location>
</feature>
<dbReference type="Proteomes" id="UP001211907">
    <property type="component" value="Unassembled WGS sequence"/>
</dbReference>
<dbReference type="AlphaFoldDB" id="A0AAD5XD69"/>
<accession>A0AAD5XD69</accession>
<name>A0AAD5XD69_9FUNG</name>
<reference evidence="2" key="1">
    <citation type="submission" date="2020-05" db="EMBL/GenBank/DDBJ databases">
        <title>Phylogenomic resolution of chytrid fungi.</title>
        <authorList>
            <person name="Stajich J.E."/>
            <person name="Amses K."/>
            <person name="Simmons R."/>
            <person name="Seto K."/>
            <person name="Myers J."/>
            <person name="Bonds A."/>
            <person name="Quandt C.A."/>
            <person name="Barry K."/>
            <person name="Liu P."/>
            <person name="Grigoriev I."/>
            <person name="Longcore J.E."/>
            <person name="James T.Y."/>
        </authorList>
    </citation>
    <scope>NUCLEOTIDE SEQUENCE</scope>
    <source>
        <strain evidence="2">JEL0513</strain>
    </source>
</reference>
<keyword evidence="3" id="KW-1185">Reference proteome</keyword>
<evidence type="ECO:0000256" key="1">
    <source>
        <dbReference type="SAM" id="MobiDB-lite"/>
    </source>
</evidence>
<proteinExistence type="predicted"/>
<organism evidence="2 3">
    <name type="scientific">Physocladia obscura</name>
    <dbReference type="NCBI Taxonomy" id="109957"/>
    <lineage>
        <taxon>Eukaryota</taxon>
        <taxon>Fungi</taxon>
        <taxon>Fungi incertae sedis</taxon>
        <taxon>Chytridiomycota</taxon>
        <taxon>Chytridiomycota incertae sedis</taxon>
        <taxon>Chytridiomycetes</taxon>
        <taxon>Chytridiales</taxon>
        <taxon>Chytriomycetaceae</taxon>
        <taxon>Physocladia</taxon>
    </lineage>
</organism>
<protein>
    <submittedName>
        <fullName evidence="2">Uncharacterized protein</fullName>
    </submittedName>
</protein>
<comment type="caution">
    <text evidence="2">The sequence shown here is derived from an EMBL/GenBank/DDBJ whole genome shotgun (WGS) entry which is preliminary data.</text>
</comment>
<evidence type="ECO:0000313" key="2">
    <source>
        <dbReference type="EMBL" id="KAJ3096509.1"/>
    </source>
</evidence>
<feature type="compositionally biased region" description="Basic and acidic residues" evidence="1">
    <location>
        <begin position="27"/>
        <end position="36"/>
    </location>
</feature>
<evidence type="ECO:0000313" key="3">
    <source>
        <dbReference type="Proteomes" id="UP001211907"/>
    </source>
</evidence>
<gene>
    <name evidence="2" type="ORF">HK100_005550</name>
</gene>